<feature type="domain" description="Topo IIA-type catalytic" evidence="9">
    <location>
        <begin position="101"/>
        <end position="576"/>
    </location>
</feature>
<dbReference type="InterPro" id="IPR013758">
    <property type="entry name" value="Topo_IIA_A/C_ab"/>
</dbReference>
<dbReference type="Proteomes" id="UP000440224">
    <property type="component" value="Unassembled WGS sequence"/>
</dbReference>
<evidence type="ECO:0000256" key="1">
    <source>
        <dbReference type="ARBA" id="ARBA00000185"/>
    </source>
</evidence>
<sequence length="846" mass="93058">MASLPAATERGYTVDPWGDARSPWRRRVASPPLEITPVPPAQQVPFPLDGEGGQKRPRRAPKTPGGSEPPPPPPVPDTSLAEEAQRKYLNYALSVITSRALPDVRDGLKPVQRRILYAMQHDLHLAPDGRFRKSAAVVGDVMGKYHPHGDVAIYDAMVRLAQDFVMRAPLVAGHGNFGSIDGDAPAAMRYTEAKLRPLAMELLGELGKRTVEWRPNYDGTRSEPVILPARFPNLLVNGSQGIAVGMATSIPPHNLMEVLDACIELSNQRDLPVSRLLKKIKGPDFPTGGQLHATKEELEAVYTTGQGSLKLRGEWKQEEDDSKRGPSFIVITSIPYGVERKAIVEKIAEVIISKKLPPLLDVRDESTDIVRIVLETKRGTDPQLVMAYLYKHTPLAVHVPVNLTCLVPTDNPDVAAPKRLGLDEILNQFLTFRYSTVTRRLEFDLGELKARIHVLEGLEIVFDALDEVIAIIRKSEGKADAAAKLIKRFNLSDEQTDAILELRLYRLARLEIQVVRKELGDKRKEAGRLEGVLKSDTKRWDIVRDELAQMKEKYGDRRRTKVMGAVDEPEFQAEDFIVAEDANVVLSSQGWVKRVRELKDPSATRLREGDGVLAAVAGSTRSSVAFFSNLGACYVCRIHDIPPSTGYGDPVQKLFKMADGERMVAMMSLDPRALGEELRAPTEGAVEPEPPFALALTRGGLGFRFSLRQHREPSTRAGRKFAKLGENDEVLAVLLPPSHGFVALVATNGFALGVPVDEIGVLSGAGKGSTVMKLDEGERVVGASLDEHVEVESEKGKILRDSVEKMRGARGEFGRQCFPAKKDRIVRVVPPPVATPVLGKSTEEES</sequence>
<name>A0A6N7PGC5_9BACT</name>
<dbReference type="AlphaFoldDB" id="A0A6N7PGC5"/>
<keyword evidence="11" id="KW-1185">Reference proteome</keyword>
<dbReference type="InterPro" id="IPR002205">
    <property type="entry name" value="Topo_IIA_dom_A"/>
</dbReference>
<dbReference type="GO" id="GO:0005524">
    <property type="term" value="F:ATP binding"/>
    <property type="evidence" value="ECO:0007669"/>
    <property type="project" value="InterPro"/>
</dbReference>
<dbReference type="Gene3D" id="1.10.268.10">
    <property type="entry name" value="Topoisomerase, domain 3"/>
    <property type="match status" value="1"/>
</dbReference>
<organism evidence="10 11">
    <name type="scientific">Polyangium spumosum</name>
    <dbReference type="NCBI Taxonomy" id="889282"/>
    <lineage>
        <taxon>Bacteria</taxon>
        <taxon>Pseudomonadati</taxon>
        <taxon>Myxococcota</taxon>
        <taxon>Polyangia</taxon>
        <taxon>Polyangiales</taxon>
        <taxon>Polyangiaceae</taxon>
        <taxon>Polyangium</taxon>
    </lineage>
</organism>
<feature type="region of interest" description="Disordered" evidence="8">
    <location>
        <begin position="1"/>
        <end position="79"/>
    </location>
</feature>
<dbReference type="GO" id="GO:0003918">
    <property type="term" value="F:DNA topoisomerase type II (double strand cut, ATP-hydrolyzing) activity"/>
    <property type="evidence" value="ECO:0007669"/>
    <property type="project" value="UniProtKB-EC"/>
</dbReference>
<evidence type="ECO:0000256" key="8">
    <source>
        <dbReference type="SAM" id="MobiDB-lite"/>
    </source>
</evidence>
<accession>A0A6N7PGC5</accession>
<dbReference type="SMART" id="SM00434">
    <property type="entry name" value="TOP4c"/>
    <property type="match status" value="1"/>
</dbReference>
<evidence type="ECO:0000256" key="2">
    <source>
        <dbReference type="ARBA" id="ARBA00008263"/>
    </source>
</evidence>
<keyword evidence="5 7" id="KW-0238">DNA-binding</keyword>
<evidence type="ECO:0000256" key="5">
    <source>
        <dbReference type="ARBA" id="ARBA00023125"/>
    </source>
</evidence>
<dbReference type="PANTHER" id="PTHR43493">
    <property type="entry name" value="DNA GYRASE/TOPOISOMERASE SUBUNIT A"/>
    <property type="match status" value="1"/>
</dbReference>
<dbReference type="InterPro" id="IPR035516">
    <property type="entry name" value="Gyrase/topoIV_suA_C"/>
</dbReference>
<evidence type="ECO:0000256" key="3">
    <source>
        <dbReference type="ARBA" id="ARBA00012895"/>
    </source>
</evidence>
<dbReference type="NCBIfam" id="NF004044">
    <property type="entry name" value="PRK05561.1"/>
    <property type="match status" value="1"/>
</dbReference>
<dbReference type="Gene3D" id="2.120.10.90">
    <property type="entry name" value="DNA gyrase/topoisomerase IV, subunit A, C-terminal"/>
    <property type="match status" value="1"/>
</dbReference>
<keyword evidence="6 7" id="KW-0413">Isomerase</keyword>
<gene>
    <name evidence="10" type="ORF">GF068_04030</name>
</gene>
<feature type="active site" description="O-(5'-phospho-DNA)-tyrosine intermediate" evidence="7">
    <location>
        <position position="190"/>
    </location>
</feature>
<dbReference type="PROSITE" id="PS52040">
    <property type="entry name" value="TOPO_IIA"/>
    <property type="match status" value="1"/>
</dbReference>
<dbReference type="Pfam" id="PF03989">
    <property type="entry name" value="DNA_gyraseA_C"/>
    <property type="match status" value="2"/>
</dbReference>
<dbReference type="InterPro" id="IPR050220">
    <property type="entry name" value="Type_II_DNA_Topoisomerases"/>
</dbReference>
<dbReference type="Gene3D" id="3.30.1360.40">
    <property type="match status" value="1"/>
</dbReference>
<dbReference type="InterPro" id="IPR006691">
    <property type="entry name" value="GyrA/parC_rep"/>
</dbReference>
<dbReference type="SUPFAM" id="SSF56719">
    <property type="entry name" value="Type II DNA topoisomerase"/>
    <property type="match status" value="1"/>
</dbReference>
<comment type="caution">
    <text evidence="10">The sequence shown here is derived from an EMBL/GenBank/DDBJ whole genome shotgun (WGS) entry which is preliminary data.</text>
</comment>
<dbReference type="GO" id="GO:0005737">
    <property type="term" value="C:cytoplasm"/>
    <property type="evidence" value="ECO:0007669"/>
    <property type="project" value="TreeGrafter"/>
</dbReference>
<dbReference type="CDD" id="cd00187">
    <property type="entry name" value="TOP4c"/>
    <property type="match status" value="1"/>
</dbReference>
<evidence type="ECO:0000313" key="11">
    <source>
        <dbReference type="Proteomes" id="UP000440224"/>
    </source>
</evidence>
<dbReference type="GO" id="GO:0003677">
    <property type="term" value="F:DNA binding"/>
    <property type="evidence" value="ECO:0007669"/>
    <property type="project" value="UniProtKB-UniRule"/>
</dbReference>
<comment type="similarity">
    <text evidence="2">Belongs to the type II topoisomerase GyrA/ParC subunit family.</text>
</comment>
<dbReference type="OrthoDB" id="9806486at2"/>
<dbReference type="EC" id="5.6.2.2" evidence="3"/>
<evidence type="ECO:0000256" key="6">
    <source>
        <dbReference type="ARBA" id="ARBA00023235"/>
    </source>
</evidence>
<proteinExistence type="inferred from homology"/>
<dbReference type="InterPro" id="IPR013760">
    <property type="entry name" value="Topo_IIA-like_dom_sf"/>
</dbReference>
<keyword evidence="4 7" id="KW-0799">Topoisomerase</keyword>
<evidence type="ECO:0000256" key="7">
    <source>
        <dbReference type="PROSITE-ProRule" id="PRU01384"/>
    </source>
</evidence>
<dbReference type="SUPFAM" id="SSF101904">
    <property type="entry name" value="GyrA/ParC C-terminal domain-like"/>
    <property type="match status" value="1"/>
</dbReference>
<dbReference type="GO" id="GO:0006265">
    <property type="term" value="P:DNA topological change"/>
    <property type="evidence" value="ECO:0007669"/>
    <property type="project" value="UniProtKB-UniRule"/>
</dbReference>
<dbReference type="Pfam" id="PF00521">
    <property type="entry name" value="DNA_topoisoIV"/>
    <property type="match status" value="1"/>
</dbReference>
<feature type="compositionally biased region" description="Pro residues" evidence="8">
    <location>
        <begin position="67"/>
        <end position="76"/>
    </location>
</feature>
<evidence type="ECO:0000313" key="10">
    <source>
        <dbReference type="EMBL" id="MRG91093.1"/>
    </source>
</evidence>
<dbReference type="PANTHER" id="PTHR43493:SF5">
    <property type="entry name" value="DNA GYRASE SUBUNIT A, CHLOROPLASTIC_MITOCHONDRIAL"/>
    <property type="match status" value="1"/>
</dbReference>
<comment type="catalytic activity">
    <reaction evidence="1 7">
        <text>ATP-dependent breakage, passage and rejoining of double-stranded DNA.</text>
        <dbReference type="EC" id="5.6.2.2"/>
    </reaction>
</comment>
<evidence type="ECO:0000256" key="4">
    <source>
        <dbReference type="ARBA" id="ARBA00023029"/>
    </source>
</evidence>
<protein>
    <recommendedName>
        <fullName evidence="3">DNA topoisomerase (ATP-hydrolyzing)</fullName>
        <ecNumber evidence="3">5.6.2.2</ecNumber>
    </recommendedName>
</protein>
<dbReference type="FunFam" id="1.10.268.10:FF:000001">
    <property type="entry name" value="DNA gyrase subunit A"/>
    <property type="match status" value="1"/>
</dbReference>
<dbReference type="EMBL" id="WJIE01000001">
    <property type="protein sequence ID" value="MRG91093.1"/>
    <property type="molecule type" value="Genomic_DNA"/>
</dbReference>
<reference evidence="10 11" key="1">
    <citation type="submission" date="2019-10" db="EMBL/GenBank/DDBJ databases">
        <title>A soil myxobacterium in the family Polyangiaceae.</title>
        <authorList>
            <person name="Li Y."/>
            <person name="Wang J."/>
        </authorList>
    </citation>
    <scope>NUCLEOTIDE SEQUENCE [LARGE SCALE GENOMIC DNA]</scope>
    <source>
        <strain evidence="10 11">DSM 14734</strain>
    </source>
</reference>
<dbReference type="Gene3D" id="3.90.199.10">
    <property type="entry name" value="Topoisomerase II, domain 5"/>
    <property type="match status" value="1"/>
</dbReference>
<evidence type="ECO:0000259" key="9">
    <source>
        <dbReference type="PROSITE" id="PS52040"/>
    </source>
</evidence>
<dbReference type="GO" id="GO:0009330">
    <property type="term" value="C:DNA topoisomerase type II (double strand cut, ATP-hydrolyzing) complex"/>
    <property type="evidence" value="ECO:0007669"/>
    <property type="project" value="TreeGrafter"/>
</dbReference>
<dbReference type="InterPro" id="IPR013757">
    <property type="entry name" value="Topo_IIA_A_a_sf"/>
</dbReference>